<sequence>MTYTNQQWAFPQYALPFTQITEECSLDTSGFTSQWNRIQRGIFLAVQVQSQLELSIRGPVIFYNSQPWVLVSPFIATEPEQYYIIPALKIIPKSKKPPRHTSLSPLQLSVIDPSLPSPSDSAVDIKPPTLVPQKSFKRGKNKPVKLFSNSSQLRNFSSTRR</sequence>
<name>A0A1Y2D085_9FUNG</name>
<keyword evidence="3" id="KW-1185">Reference proteome</keyword>
<proteinExistence type="predicted"/>
<dbReference type="EMBL" id="MCGO01000003">
    <property type="protein sequence ID" value="ORY52688.1"/>
    <property type="molecule type" value="Genomic_DNA"/>
</dbReference>
<protein>
    <submittedName>
        <fullName evidence="2">Uncharacterized protein</fullName>
    </submittedName>
</protein>
<comment type="caution">
    <text evidence="2">The sequence shown here is derived from an EMBL/GenBank/DDBJ whole genome shotgun (WGS) entry which is preliminary data.</text>
</comment>
<evidence type="ECO:0000313" key="3">
    <source>
        <dbReference type="Proteomes" id="UP000193642"/>
    </source>
</evidence>
<organism evidence="2 3">
    <name type="scientific">Rhizoclosmatium globosum</name>
    <dbReference type="NCBI Taxonomy" id="329046"/>
    <lineage>
        <taxon>Eukaryota</taxon>
        <taxon>Fungi</taxon>
        <taxon>Fungi incertae sedis</taxon>
        <taxon>Chytridiomycota</taxon>
        <taxon>Chytridiomycota incertae sedis</taxon>
        <taxon>Chytridiomycetes</taxon>
        <taxon>Chytridiales</taxon>
        <taxon>Chytriomycetaceae</taxon>
        <taxon>Rhizoclosmatium</taxon>
    </lineage>
</organism>
<dbReference type="Proteomes" id="UP000193642">
    <property type="component" value="Unassembled WGS sequence"/>
</dbReference>
<feature type="region of interest" description="Disordered" evidence="1">
    <location>
        <begin position="116"/>
        <end position="136"/>
    </location>
</feature>
<gene>
    <name evidence="2" type="ORF">BCR33DRAFT_711950</name>
</gene>
<dbReference type="AlphaFoldDB" id="A0A1Y2D085"/>
<evidence type="ECO:0000313" key="2">
    <source>
        <dbReference type="EMBL" id="ORY52688.1"/>
    </source>
</evidence>
<reference evidence="2 3" key="1">
    <citation type="submission" date="2016-07" db="EMBL/GenBank/DDBJ databases">
        <title>Pervasive Adenine N6-methylation of Active Genes in Fungi.</title>
        <authorList>
            <consortium name="DOE Joint Genome Institute"/>
            <person name="Mondo S.J."/>
            <person name="Dannebaum R.O."/>
            <person name="Kuo R.C."/>
            <person name="Labutti K."/>
            <person name="Haridas S."/>
            <person name="Kuo A."/>
            <person name="Salamov A."/>
            <person name="Ahrendt S.R."/>
            <person name="Lipzen A."/>
            <person name="Sullivan W."/>
            <person name="Andreopoulos W.B."/>
            <person name="Clum A."/>
            <person name="Lindquist E."/>
            <person name="Daum C."/>
            <person name="Ramamoorthy G.K."/>
            <person name="Gryganskyi A."/>
            <person name="Culley D."/>
            <person name="Magnuson J.K."/>
            <person name="James T.Y."/>
            <person name="O'Malley M.A."/>
            <person name="Stajich J.E."/>
            <person name="Spatafora J.W."/>
            <person name="Visel A."/>
            <person name="Grigoriev I.V."/>
        </authorList>
    </citation>
    <scope>NUCLEOTIDE SEQUENCE [LARGE SCALE GENOMIC DNA]</scope>
    <source>
        <strain evidence="2 3">JEL800</strain>
    </source>
</reference>
<accession>A0A1Y2D085</accession>
<evidence type="ECO:0000256" key="1">
    <source>
        <dbReference type="SAM" id="MobiDB-lite"/>
    </source>
</evidence>